<feature type="transmembrane region" description="Helical" evidence="19">
    <location>
        <begin position="79"/>
        <end position="99"/>
    </location>
</feature>
<evidence type="ECO:0000256" key="5">
    <source>
        <dbReference type="ARBA" id="ARBA00015532"/>
    </source>
</evidence>
<evidence type="ECO:0000256" key="1">
    <source>
        <dbReference type="ARBA" id="ARBA00004429"/>
    </source>
</evidence>
<dbReference type="PANTHER" id="PTHR33908:SF3">
    <property type="entry name" value="UNDECAPRENYL PHOSPHATE-ALPHA-4-AMINO-4-DEOXY-L-ARABINOSE ARABINOSYL TRANSFERASE"/>
    <property type="match status" value="1"/>
</dbReference>
<feature type="transmembrane region" description="Helical" evidence="19">
    <location>
        <begin position="312"/>
        <end position="332"/>
    </location>
</feature>
<evidence type="ECO:0000256" key="15">
    <source>
        <dbReference type="ARBA" id="ARBA00023098"/>
    </source>
</evidence>
<evidence type="ECO:0000256" key="7">
    <source>
        <dbReference type="ARBA" id="ARBA00022516"/>
    </source>
</evidence>
<evidence type="ECO:0000256" key="2">
    <source>
        <dbReference type="ARBA" id="ARBA00005200"/>
    </source>
</evidence>
<name>A0A097R234_HAFAL</name>
<keyword evidence="8" id="KW-0997">Cell inner membrane</keyword>
<keyword evidence="22" id="KW-1185">Reference proteome</keyword>
<dbReference type="GO" id="GO:0009103">
    <property type="term" value="P:lipopolysaccharide biosynthetic process"/>
    <property type="evidence" value="ECO:0007669"/>
    <property type="project" value="UniProtKB-KW"/>
</dbReference>
<comment type="pathway">
    <text evidence="2 19">Lipopolysaccharide metabolism; 4-amino-4-deoxy-beta-L-arabinose-lipid A biosynthesis.</text>
</comment>
<keyword evidence="14 19" id="KW-1133">Transmembrane helix</keyword>
<keyword evidence="7 19" id="KW-0444">Lipid biosynthesis</keyword>
<feature type="transmembrane region" description="Helical" evidence="19">
    <location>
        <begin position="255"/>
        <end position="277"/>
    </location>
</feature>
<evidence type="ECO:0000256" key="19">
    <source>
        <dbReference type="HAMAP-Rule" id="MF_01165"/>
    </source>
</evidence>
<dbReference type="GO" id="GO:0009245">
    <property type="term" value="P:lipid A biosynthetic process"/>
    <property type="evidence" value="ECO:0007669"/>
    <property type="project" value="UniProtKB-UniRule"/>
</dbReference>
<feature type="transmembrane region" description="Helical" evidence="19">
    <location>
        <begin position="382"/>
        <end position="400"/>
    </location>
</feature>
<keyword evidence="10 19" id="KW-0328">Glycosyltransferase</keyword>
<evidence type="ECO:0000313" key="22">
    <source>
        <dbReference type="Proteomes" id="UP000029986"/>
    </source>
</evidence>
<feature type="transmembrane region" description="Helical" evidence="19">
    <location>
        <begin position="289"/>
        <end position="306"/>
    </location>
</feature>
<keyword evidence="12 19" id="KW-0812">Transmembrane</keyword>
<evidence type="ECO:0000256" key="6">
    <source>
        <dbReference type="ARBA" id="ARBA00022475"/>
    </source>
</evidence>
<feature type="transmembrane region" description="Helical" evidence="19">
    <location>
        <begin position="111"/>
        <end position="132"/>
    </location>
</feature>
<evidence type="ECO:0000256" key="13">
    <source>
        <dbReference type="ARBA" id="ARBA00022985"/>
    </source>
</evidence>
<proteinExistence type="inferred from homology"/>
<gene>
    <name evidence="19 21" type="primary">arnT</name>
    <name evidence="21" type="ORF">AT03_10635</name>
</gene>
<evidence type="ECO:0000256" key="3">
    <source>
        <dbReference type="ARBA" id="ARBA00010814"/>
    </source>
</evidence>
<feature type="transmembrane region" description="Helical" evidence="19">
    <location>
        <begin position="407"/>
        <end position="425"/>
    </location>
</feature>
<feature type="transmembrane region" description="Helical" evidence="19">
    <location>
        <begin position="160"/>
        <end position="190"/>
    </location>
</feature>
<evidence type="ECO:0000259" key="20">
    <source>
        <dbReference type="Pfam" id="PF02366"/>
    </source>
</evidence>
<protein>
    <recommendedName>
        <fullName evidence="5 19">Undecaprenyl phosphate-alpha-4-amino-4-deoxy-L-arabinose arabinosyl transferase</fullName>
        <ecNumber evidence="4 19">2.4.2.43</ecNumber>
    </recommendedName>
    <alternativeName>
        <fullName evidence="19">4-amino-4-deoxy-L-arabinose lipid A transferase</fullName>
    </alternativeName>
    <alternativeName>
        <fullName evidence="19">Lipid IV(A) 4-amino-4-deoxy-L-arabinosyltransferase</fullName>
    </alternativeName>
    <alternativeName>
        <fullName evidence="19">Undecaprenyl phosphate-alpha-L-Ara4N transferase</fullName>
    </alternativeName>
</protein>
<dbReference type="InterPro" id="IPR022839">
    <property type="entry name" value="ArnT"/>
</dbReference>
<dbReference type="HAMAP" id="MF_01165">
    <property type="entry name" value="ArnT_transfer"/>
    <property type="match status" value="1"/>
</dbReference>
<keyword evidence="15 19" id="KW-0443">Lipid metabolism</keyword>
<feature type="transmembrane region" description="Helical" evidence="19">
    <location>
        <begin position="202"/>
        <end position="222"/>
    </location>
</feature>
<accession>A0A097R234</accession>
<keyword evidence="11 19" id="KW-0808">Transferase</keyword>
<dbReference type="KEGG" id="hav:AT03_10635"/>
<dbReference type="InterPro" id="IPR050297">
    <property type="entry name" value="LipidA_mod_glycosyltrf_83"/>
</dbReference>
<evidence type="ECO:0000313" key="21">
    <source>
        <dbReference type="EMBL" id="AIU72789.1"/>
    </source>
</evidence>
<keyword evidence="9 19" id="KW-0441">Lipid A biosynthesis</keyword>
<comment type="subcellular location">
    <subcellularLocation>
        <location evidence="1">Cell inner membrane</location>
        <topology evidence="1">Multi-pass membrane protein</topology>
    </subcellularLocation>
    <subcellularLocation>
        <location evidence="19">Cell membrane</location>
        <topology evidence="19">Multi-pass membrane protein</topology>
    </subcellularLocation>
</comment>
<evidence type="ECO:0000256" key="17">
    <source>
        <dbReference type="ARBA" id="ARBA00025446"/>
    </source>
</evidence>
<dbReference type="OrthoDB" id="9775035at2"/>
<evidence type="ECO:0000256" key="12">
    <source>
        <dbReference type="ARBA" id="ARBA00022692"/>
    </source>
</evidence>
<evidence type="ECO:0000256" key="11">
    <source>
        <dbReference type="ARBA" id="ARBA00022679"/>
    </source>
</evidence>
<comment type="similarity">
    <text evidence="3 19">Belongs to the glycosyltransferase 83 family.</text>
</comment>
<evidence type="ECO:0000256" key="8">
    <source>
        <dbReference type="ARBA" id="ARBA00022519"/>
    </source>
</evidence>
<dbReference type="Proteomes" id="UP000029986">
    <property type="component" value="Chromosome"/>
</dbReference>
<organism evidence="21 22">
    <name type="scientific">Hafnia alvei FB1</name>
    <dbReference type="NCBI Taxonomy" id="1453496"/>
    <lineage>
        <taxon>Bacteria</taxon>
        <taxon>Pseudomonadati</taxon>
        <taxon>Pseudomonadota</taxon>
        <taxon>Gammaproteobacteria</taxon>
        <taxon>Enterobacterales</taxon>
        <taxon>Hafniaceae</taxon>
        <taxon>Hafnia</taxon>
    </lineage>
</organism>
<dbReference type="GO" id="GO:0010041">
    <property type="term" value="P:response to iron(III) ion"/>
    <property type="evidence" value="ECO:0007669"/>
    <property type="project" value="TreeGrafter"/>
</dbReference>
<keyword evidence="6 19" id="KW-1003">Cell membrane</keyword>
<evidence type="ECO:0000256" key="9">
    <source>
        <dbReference type="ARBA" id="ARBA00022556"/>
    </source>
</evidence>
<evidence type="ECO:0000256" key="10">
    <source>
        <dbReference type="ARBA" id="ARBA00022676"/>
    </source>
</evidence>
<keyword evidence="13 19" id="KW-0448">Lipopolysaccharide biosynthesis</keyword>
<dbReference type="EMBL" id="CP009706">
    <property type="protein sequence ID" value="AIU72789.1"/>
    <property type="molecule type" value="Genomic_DNA"/>
</dbReference>
<dbReference type="GO" id="GO:0000030">
    <property type="term" value="F:mannosyltransferase activity"/>
    <property type="evidence" value="ECO:0007669"/>
    <property type="project" value="InterPro"/>
</dbReference>
<evidence type="ECO:0000256" key="4">
    <source>
        <dbReference type="ARBA" id="ARBA00012056"/>
    </source>
</evidence>
<feature type="domain" description="ArnT-like N-terminal" evidence="20">
    <location>
        <begin position="10"/>
        <end position="235"/>
    </location>
</feature>
<feature type="transmembrane region" description="Helical" evidence="19">
    <location>
        <begin position="344"/>
        <end position="362"/>
    </location>
</feature>
<evidence type="ECO:0000256" key="14">
    <source>
        <dbReference type="ARBA" id="ARBA00022989"/>
    </source>
</evidence>
<evidence type="ECO:0000256" key="18">
    <source>
        <dbReference type="ARBA" id="ARBA00034054"/>
    </source>
</evidence>
<dbReference type="NCBIfam" id="NF009784">
    <property type="entry name" value="PRK13279.1"/>
    <property type="match status" value="1"/>
</dbReference>
<dbReference type="EC" id="2.4.2.43" evidence="4 19"/>
<comment type="function">
    <text evidence="17 19">Catalyzes the transfer of the L-Ara4N moiety of the glycolipid undecaprenyl phosphate-alpha-L-Ara4N to lipid A. The modified arabinose is attached to lipid A and is required for resistance to polymyxin and cationic antimicrobial peptides.</text>
</comment>
<dbReference type="Pfam" id="PF02366">
    <property type="entry name" value="PMT"/>
    <property type="match status" value="1"/>
</dbReference>
<comment type="catalytic activity">
    <reaction evidence="18 19">
        <text>4-amino-4-deoxy-alpha-L-arabinopyranosyl di-trans,octa-cis-undecaprenyl phosphate + lipid IVA = lipid IIA + di-trans,octa-cis-undecaprenyl phosphate.</text>
        <dbReference type="EC" id="2.4.2.43"/>
    </reaction>
</comment>
<dbReference type="InterPro" id="IPR003342">
    <property type="entry name" value="ArnT-like_N"/>
</dbReference>
<evidence type="ECO:0000256" key="16">
    <source>
        <dbReference type="ARBA" id="ARBA00023136"/>
    </source>
</evidence>
<dbReference type="PATRIC" id="fig|1453496.5.peg.2137"/>
<dbReference type="AlphaFoldDB" id="A0A097R234"/>
<dbReference type="GO" id="GO:0005886">
    <property type="term" value="C:plasma membrane"/>
    <property type="evidence" value="ECO:0007669"/>
    <property type="project" value="UniProtKB-SubCell"/>
</dbReference>
<keyword evidence="16 19" id="KW-0472">Membrane</keyword>
<dbReference type="GO" id="GO:0006493">
    <property type="term" value="P:protein O-linked glycosylation"/>
    <property type="evidence" value="ECO:0007669"/>
    <property type="project" value="InterPro"/>
</dbReference>
<dbReference type="GO" id="GO:0103015">
    <property type="term" value="F:4-amino-4-deoxy-L-arabinose transferase activity"/>
    <property type="evidence" value="ECO:0007669"/>
    <property type="project" value="UniProtKB-EC"/>
</dbReference>
<dbReference type="PANTHER" id="PTHR33908">
    <property type="entry name" value="MANNOSYLTRANSFERASE YKCB-RELATED"/>
    <property type="match status" value="1"/>
</dbReference>
<sequence>MRVIKTLSGLLFALLYLLPLNWRPLWQPDETRYAEISREMLARGDWTVPHLLGLRYFEKPVAGYWINNISQWLFGDNNFAVRFGSVFCTALSTLLVYWLAMLIWKNSRTAILAAVIYFSMFLVYAVGTYSVLDPMITLWMSAAMVSFYLTLKATTPKAKVGAYVLLGIACGMGFMTKGFLALALPVISVLPIVIQQKRVKELFLFGPIAVVVAAILSAPWAWSIYLREPDFWNYFFWVEHIQRFAESDAQHKAPFWYYLPVLVAGVMPWLALLPGAIRHGWRGFHPDRFFLLSWLVMPFLFFSIAKGKLPTYILPCMAPLALLMAHYASELVAKGQWRTFKVNAVINILFGVVGATAVSVMALGHFESPLYGTGEQGELSTILIGVVCFAGWSLFGVIALVRGGKNWLWSAVCPLVLGLLIAQAIPQKIENSKNPQAFIEDVMPQLANSRYVLSDEVGIAAGLAWELKRSDILMFDYSGELRYGLGYPDAKGHRINKDEFAGWLANARKEGNVSLMVHLSRDETLDHEGLPKADSVEQRGRYVVLFYKKSE</sequence>
<dbReference type="HOGENOM" id="CLU_019200_2_1_6"/>
<dbReference type="eggNOG" id="COG1807">
    <property type="taxonomic scope" value="Bacteria"/>
</dbReference>
<reference evidence="21 22" key="1">
    <citation type="journal article" date="2014" name="Gut Pathog.">
        <title>Gene clusters of Hafnia alvei strain FB1 important in survival and pathogenesis: a draft genome perspective.</title>
        <authorList>
            <person name="Tan J.Y."/>
            <person name="Yin W.F."/>
            <person name="Chan K.G."/>
        </authorList>
    </citation>
    <scope>NUCLEOTIDE SEQUENCE [LARGE SCALE GENOMIC DNA]</scope>
    <source>
        <strain evidence="21 22">FB1</strain>
    </source>
</reference>
<dbReference type="UniPathway" id="UPA00037"/>